<dbReference type="EMBL" id="MW015080">
    <property type="protein sequence ID" value="QPD06466.1"/>
    <property type="molecule type" value="Genomic_DNA"/>
</dbReference>
<reference evidence="3" key="1">
    <citation type="submission" date="2020-09" db="EMBL/GenBank/DDBJ databases">
        <authorList>
            <person name="Zhang D."/>
            <person name="Hatherill J.R."/>
            <person name="Ramirez J.F."/>
            <person name="Edinger B."/>
            <person name="Balarin R."/>
            <person name="Sullivan A."/>
            <person name="Humpal K.M."/>
            <person name="Guseva A."/>
            <person name="Butela K.A."/>
            <person name="Garlena R.A."/>
            <person name="Russell D.A."/>
            <person name="Pope W.H."/>
            <person name="Jacobs-Sera D."/>
            <person name="Hatfull G.F."/>
        </authorList>
    </citation>
    <scope>NUCLEOTIDE SEQUENCE</scope>
</reference>
<proteinExistence type="predicted"/>
<organism evidence="3 4">
    <name type="scientific">Synechococcus phage S-SRP01</name>
    <dbReference type="NCBI Taxonomy" id="2781607"/>
    <lineage>
        <taxon>Viruses</taxon>
        <taxon>Duplodnaviria</taxon>
        <taxon>Heunggongvirae</taxon>
        <taxon>Uroviricota</taxon>
        <taxon>Caudoviricetes</taxon>
        <taxon>Autographivirales</taxon>
        <taxon>Sechaudvirinae</taxon>
        <taxon>Nerivirus</taxon>
        <taxon>Nerivirus SSRP01</taxon>
    </lineage>
</organism>
<evidence type="ECO:0000256" key="1">
    <source>
        <dbReference type="ARBA" id="ARBA00022801"/>
    </source>
</evidence>
<evidence type="ECO:0000313" key="4">
    <source>
        <dbReference type="Proteomes" id="UP000664917"/>
    </source>
</evidence>
<dbReference type="PANTHER" id="PTHR33308">
    <property type="entry name" value="PEPTIDOGLYCAN HYDROLASE FLGJ"/>
    <property type="match status" value="1"/>
</dbReference>
<dbReference type="PANTHER" id="PTHR33308:SF9">
    <property type="entry name" value="PEPTIDOGLYCAN HYDROLASE FLGJ"/>
    <property type="match status" value="1"/>
</dbReference>
<dbReference type="SMART" id="SM00047">
    <property type="entry name" value="LYZ2"/>
    <property type="match status" value="1"/>
</dbReference>
<evidence type="ECO:0000259" key="2">
    <source>
        <dbReference type="SMART" id="SM00047"/>
    </source>
</evidence>
<protein>
    <submittedName>
        <fullName evidence="3">Glycoside hydrolase</fullName>
    </submittedName>
</protein>
<dbReference type="Pfam" id="PF01832">
    <property type="entry name" value="Glucosaminidase"/>
    <property type="match status" value="1"/>
</dbReference>
<dbReference type="GO" id="GO:0004040">
    <property type="term" value="F:amidase activity"/>
    <property type="evidence" value="ECO:0007669"/>
    <property type="project" value="InterPro"/>
</dbReference>
<dbReference type="InterPro" id="IPR002901">
    <property type="entry name" value="MGlyc_endo_b_GlcNAc-like_dom"/>
</dbReference>
<keyword evidence="4" id="KW-1185">Reference proteome</keyword>
<dbReference type="Proteomes" id="UP000664917">
    <property type="component" value="Segment"/>
</dbReference>
<feature type="domain" description="Mannosyl-glycoprotein endo-beta-N-acetylglucosamidase-like" evidence="2">
    <location>
        <begin position="54"/>
        <end position="187"/>
    </location>
</feature>
<accession>A0A874MAA3</accession>
<dbReference type="Gene3D" id="1.10.530.10">
    <property type="match status" value="1"/>
</dbReference>
<evidence type="ECO:0000313" key="3">
    <source>
        <dbReference type="EMBL" id="QPD06466.1"/>
    </source>
</evidence>
<keyword evidence="1 3" id="KW-0378">Hydrolase</keyword>
<name>A0A874MAA3_9CAUD</name>
<sequence length="187" mass="20932">MSIKLLDVIRNYKGLPHQKQAIEALERLLGSYGLSADAEWVKLWRTPTPVAPQQFTNTWEGIEAAARAAGAKFPEVVAAQWALESAYGTALSGKNNFFGIKGTGTVKTTWEDYGNGPVTIKASFKDFATPYDCVEHLVTQWYKDYKGYKGVNRAATREDCAYLLKKEGYATDPIYAQKLIRLMEQHD</sequence>
<dbReference type="InterPro" id="IPR051056">
    <property type="entry name" value="Glycosyl_Hydrolase_73"/>
</dbReference>